<evidence type="ECO:0000256" key="1">
    <source>
        <dbReference type="ARBA" id="ARBA00005179"/>
    </source>
</evidence>
<dbReference type="PROSITE" id="PS50075">
    <property type="entry name" value="CARRIER"/>
    <property type="match status" value="1"/>
</dbReference>
<dbReference type="PROSITE" id="PS52019">
    <property type="entry name" value="PKS_MFAS_DH"/>
    <property type="match status" value="1"/>
</dbReference>
<feature type="domain" description="Ketosynthase family 3 (KS3)" evidence="9">
    <location>
        <begin position="390"/>
        <end position="818"/>
    </location>
</feature>
<evidence type="ECO:0000313" key="11">
    <source>
        <dbReference type="EMBL" id="KAF9889867.1"/>
    </source>
</evidence>
<dbReference type="FunFam" id="3.40.366.10:FF:000017">
    <property type="entry name" value="Non-reducing polyketide synthase aptA"/>
    <property type="match status" value="1"/>
</dbReference>
<evidence type="ECO:0000259" key="9">
    <source>
        <dbReference type="PROSITE" id="PS52004"/>
    </source>
</evidence>
<dbReference type="InterPro" id="IPR009081">
    <property type="entry name" value="PP-bd_ACP"/>
</dbReference>
<feature type="compositionally biased region" description="Polar residues" evidence="7">
    <location>
        <begin position="1656"/>
        <end position="1674"/>
    </location>
</feature>
<dbReference type="InterPro" id="IPR020841">
    <property type="entry name" value="PKS_Beta-ketoAc_synthase_dom"/>
</dbReference>
<keyword evidence="2" id="KW-0596">Phosphopantetheine</keyword>
<dbReference type="InterPro" id="IPR014031">
    <property type="entry name" value="Ketoacyl_synth_C"/>
</dbReference>
<keyword evidence="3" id="KW-0597">Phosphoprotein</keyword>
<dbReference type="Pfam" id="PF22621">
    <property type="entry name" value="CurL-like_PKS_C"/>
    <property type="match status" value="1"/>
</dbReference>
<dbReference type="Gene3D" id="1.10.1200.10">
    <property type="entry name" value="ACP-like"/>
    <property type="match status" value="1"/>
</dbReference>
<evidence type="ECO:0000256" key="3">
    <source>
        <dbReference type="ARBA" id="ARBA00022553"/>
    </source>
</evidence>
<dbReference type="Pfam" id="PF00109">
    <property type="entry name" value="ketoacyl-synt"/>
    <property type="match status" value="1"/>
</dbReference>
<dbReference type="SMART" id="SM00825">
    <property type="entry name" value="PKS_KS"/>
    <property type="match status" value="1"/>
</dbReference>
<evidence type="ECO:0000313" key="12">
    <source>
        <dbReference type="Proteomes" id="UP001194746"/>
    </source>
</evidence>
<dbReference type="InterPro" id="IPR016039">
    <property type="entry name" value="Thiolase-like"/>
</dbReference>
<dbReference type="GO" id="GO:0044550">
    <property type="term" value="P:secondary metabolite biosynthetic process"/>
    <property type="evidence" value="ECO:0007669"/>
    <property type="project" value="TreeGrafter"/>
</dbReference>
<keyword evidence="12" id="KW-1185">Reference proteome</keyword>
<dbReference type="Gene3D" id="3.40.47.10">
    <property type="match status" value="1"/>
</dbReference>
<dbReference type="InterPro" id="IPR016036">
    <property type="entry name" value="Malonyl_transacylase_ACP-bd"/>
</dbReference>
<dbReference type="SMART" id="SM00827">
    <property type="entry name" value="PKS_AT"/>
    <property type="match status" value="1"/>
</dbReference>
<dbReference type="InterPro" id="IPR030918">
    <property type="entry name" value="PT_fungal_PKS"/>
</dbReference>
<gene>
    <name evidence="11" type="ORF">FE257_006957</name>
</gene>
<dbReference type="EMBL" id="VCAU01000032">
    <property type="protein sequence ID" value="KAF9889867.1"/>
    <property type="molecule type" value="Genomic_DNA"/>
</dbReference>
<evidence type="ECO:0000256" key="7">
    <source>
        <dbReference type="SAM" id="MobiDB-lite"/>
    </source>
</evidence>
<dbReference type="InterPro" id="IPR036736">
    <property type="entry name" value="ACP-like_sf"/>
</dbReference>
<evidence type="ECO:0000259" key="8">
    <source>
        <dbReference type="PROSITE" id="PS50075"/>
    </source>
</evidence>
<feature type="region of interest" description="C-terminal hotdog fold" evidence="6">
    <location>
        <begin position="1466"/>
        <end position="1613"/>
    </location>
</feature>
<dbReference type="InterPro" id="IPR001227">
    <property type="entry name" value="Ac_transferase_dom_sf"/>
</dbReference>
<comment type="caution">
    <text evidence="11">The sequence shown here is derived from an EMBL/GenBank/DDBJ whole genome shotgun (WGS) entry which is preliminary data.</text>
</comment>
<evidence type="ECO:0000256" key="2">
    <source>
        <dbReference type="ARBA" id="ARBA00022450"/>
    </source>
</evidence>
<dbReference type="GO" id="GO:0004312">
    <property type="term" value="F:fatty acid synthase activity"/>
    <property type="evidence" value="ECO:0007669"/>
    <property type="project" value="TreeGrafter"/>
</dbReference>
<dbReference type="Pfam" id="PF00698">
    <property type="entry name" value="Acyl_transf_1"/>
    <property type="match status" value="1"/>
</dbReference>
<dbReference type="InterPro" id="IPR014030">
    <property type="entry name" value="Ketoacyl_synth_N"/>
</dbReference>
<proteinExistence type="predicted"/>
<dbReference type="Proteomes" id="UP001194746">
    <property type="component" value="Unassembled WGS sequence"/>
</dbReference>
<dbReference type="GO" id="GO:0006633">
    <property type="term" value="P:fatty acid biosynthetic process"/>
    <property type="evidence" value="ECO:0007669"/>
    <property type="project" value="TreeGrafter"/>
</dbReference>
<feature type="active site" description="Proton donor; for dehydratase activity" evidence="6">
    <location>
        <position position="1524"/>
    </location>
</feature>
<feature type="region of interest" description="Disordered" evidence="7">
    <location>
        <begin position="1643"/>
        <end position="1682"/>
    </location>
</feature>
<evidence type="ECO:0000256" key="4">
    <source>
        <dbReference type="ARBA" id="ARBA00022679"/>
    </source>
</evidence>
<feature type="domain" description="Carrier" evidence="8">
    <location>
        <begin position="1696"/>
        <end position="1773"/>
    </location>
</feature>
<organism evidence="11 12">
    <name type="scientific">Aspergillus nanangensis</name>
    <dbReference type="NCBI Taxonomy" id="2582783"/>
    <lineage>
        <taxon>Eukaryota</taxon>
        <taxon>Fungi</taxon>
        <taxon>Dikarya</taxon>
        <taxon>Ascomycota</taxon>
        <taxon>Pezizomycotina</taxon>
        <taxon>Eurotiomycetes</taxon>
        <taxon>Eurotiomycetidae</taxon>
        <taxon>Eurotiales</taxon>
        <taxon>Aspergillaceae</taxon>
        <taxon>Aspergillus</taxon>
        <taxon>Aspergillus subgen. Circumdati</taxon>
    </lineage>
</organism>
<dbReference type="Gene3D" id="3.30.70.3290">
    <property type="match status" value="1"/>
</dbReference>
<reference evidence="11" key="1">
    <citation type="journal article" date="2019" name="Beilstein J. Org. Chem.">
        <title>Nanangenines: drimane sesquiterpenoids as the dominant metabolite cohort of a novel Australian fungus, Aspergillus nanangensis.</title>
        <authorList>
            <person name="Lacey H.J."/>
            <person name="Gilchrist C.L.M."/>
            <person name="Crombie A."/>
            <person name="Kalaitzis J.A."/>
            <person name="Vuong D."/>
            <person name="Rutledge P.J."/>
            <person name="Turner P."/>
            <person name="Pitt J.I."/>
            <person name="Lacey E."/>
            <person name="Chooi Y.H."/>
            <person name="Piggott A.M."/>
        </authorList>
    </citation>
    <scope>NUCLEOTIDE SEQUENCE</scope>
    <source>
        <strain evidence="11">MST-FP2251</strain>
    </source>
</reference>
<dbReference type="InterPro" id="IPR050091">
    <property type="entry name" value="PKS_NRPS_Biosynth_Enz"/>
</dbReference>
<dbReference type="InterPro" id="IPR042104">
    <property type="entry name" value="PKS_dehydratase_sf"/>
</dbReference>
<dbReference type="Pfam" id="PF16073">
    <property type="entry name" value="SAT"/>
    <property type="match status" value="1"/>
</dbReference>
<dbReference type="SUPFAM" id="SSF52151">
    <property type="entry name" value="FabD/lysophospholipase-like"/>
    <property type="match status" value="1"/>
</dbReference>
<dbReference type="InterPro" id="IPR014043">
    <property type="entry name" value="Acyl_transferase_dom"/>
</dbReference>
<reference evidence="11" key="2">
    <citation type="submission" date="2020-02" db="EMBL/GenBank/DDBJ databases">
        <authorList>
            <person name="Gilchrist C.L.M."/>
            <person name="Chooi Y.-H."/>
        </authorList>
    </citation>
    <scope>NUCLEOTIDE SEQUENCE</scope>
    <source>
        <strain evidence="11">MST-FP2251</strain>
    </source>
</reference>
<dbReference type="Gene3D" id="3.10.129.110">
    <property type="entry name" value="Polyketide synthase dehydratase"/>
    <property type="match status" value="1"/>
</dbReference>
<dbReference type="FunFam" id="3.10.129.110:FF:000001">
    <property type="entry name" value="Sterigmatocystin biosynthesis polyketide synthase"/>
    <property type="match status" value="1"/>
</dbReference>
<comment type="catalytic activity">
    <reaction evidence="5">
        <text>holo-[ACP] + 8 malonyl-CoA + 8 H(+) = (3R)-atrochrysone 2-carbonyl-[ACP] + 8 CO2 + 8 CoA + 2 H2O</text>
        <dbReference type="Rhea" id="RHEA:64232"/>
        <dbReference type="Rhea" id="RHEA-COMP:9685"/>
        <dbReference type="Rhea" id="RHEA-COMP:20479"/>
        <dbReference type="ChEBI" id="CHEBI:15377"/>
        <dbReference type="ChEBI" id="CHEBI:15378"/>
        <dbReference type="ChEBI" id="CHEBI:16526"/>
        <dbReference type="ChEBI" id="CHEBI:57287"/>
        <dbReference type="ChEBI" id="CHEBI:57384"/>
        <dbReference type="ChEBI" id="CHEBI:64479"/>
        <dbReference type="ChEBI" id="CHEBI:234110"/>
    </reaction>
    <physiologicalReaction direction="left-to-right" evidence="5">
        <dbReference type="Rhea" id="RHEA:64233"/>
    </physiologicalReaction>
</comment>
<protein>
    <recommendedName>
        <fullName evidence="13">Polyketide synthase</fullName>
    </recommendedName>
</protein>
<dbReference type="Pfam" id="PF02801">
    <property type="entry name" value="Ketoacyl-synt_C"/>
    <property type="match status" value="1"/>
</dbReference>
<evidence type="ECO:0000256" key="6">
    <source>
        <dbReference type="PROSITE-ProRule" id="PRU01363"/>
    </source>
</evidence>
<dbReference type="PANTHER" id="PTHR43775:SF37">
    <property type="entry name" value="SI:DKEY-61P9.11"/>
    <property type="match status" value="1"/>
</dbReference>
<name>A0AAD4CP19_ASPNN</name>
<accession>A0AAD4CP19</accession>
<dbReference type="InterPro" id="IPR016035">
    <property type="entry name" value="Acyl_Trfase/lysoPLipase"/>
</dbReference>
<dbReference type="PROSITE" id="PS52004">
    <property type="entry name" value="KS3_2"/>
    <property type="match status" value="1"/>
</dbReference>
<dbReference type="PANTHER" id="PTHR43775">
    <property type="entry name" value="FATTY ACID SYNTHASE"/>
    <property type="match status" value="1"/>
</dbReference>
<evidence type="ECO:0000256" key="5">
    <source>
        <dbReference type="ARBA" id="ARBA00051813"/>
    </source>
</evidence>
<dbReference type="InterPro" id="IPR049900">
    <property type="entry name" value="PKS_mFAS_DH"/>
</dbReference>
<feature type="domain" description="PKS/mFAS DH" evidence="10">
    <location>
        <begin position="1302"/>
        <end position="1613"/>
    </location>
</feature>
<dbReference type="SUPFAM" id="SSF47336">
    <property type="entry name" value="ACP-like"/>
    <property type="match status" value="1"/>
</dbReference>
<dbReference type="FunFam" id="3.40.366.10:FF:000002">
    <property type="entry name" value="Probable polyketide synthase 2"/>
    <property type="match status" value="1"/>
</dbReference>
<dbReference type="FunFam" id="1.10.1200.10:FF:000011">
    <property type="entry name" value="Sterigmatocystin biosynthesis polyketide synthase"/>
    <property type="match status" value="1"/>
</dbReference>
<sequence>MSDHRPSQLFYFSNAFPPDNLPGLFRRLRRQSKTQGHAFLRAFIAHSTTVLHEEIRQLPEYLRSVLPPFDNALDLGELQNWKRGPLAGSLEGILLCLLDIATFIGHHEKHEGQFNFSKATACFTGIGVGLLAAAAVAASPTLAELPQLGAEAVRIALRMGVLVDEKSQNIEAREPGSQAESWAAVIQNIDEETIQRELDAFNTSSNSPLPSQLFISAGGVDNITISGPPSKLRQIFRVSEHLRSARYAQLPVYGGLCHAPHLYNTDHCASIMERANLAVVNRTIVDAAPVLSTRDGAPFEATTSRELFEAVILELLTGTIRWNLAVDNALDRIESGTAGCTVYAFRPCGTVMEMVASAKAKAPESQFQICDLLDWAFQADDNNAPLRREDSKIAIVGMSCRFPGGANDLESFWDLLQEGRDVHQKVPADRYDVETHTDISGKTRNTSLTPFGCFIDHPGLFDAGFFDMSPREAAQTDPMHRLALMTAYEALEQAGFVPDRTDSTNRKNIGTFYGQSCDDYREANAGQEVDTYYIPGGCRAFAPGRINYFFKFRGPSFDCDTACSSSLATIQIACTSLLHGDSNMVVAGGLNVLTNSDGFAGLSRGHFLSKTGGCKTFDCNADGYCRADGIGSIVLKRLDDAQADNDNILGVILASATNHSADAISITHPHAPTQAELYRHVLAQAGVCPLEVDLVEMHGTGTQAGDATEMESITSAFSASKRSHPLYIGSVKANIGHGEAAAGVMALTKVLLALQRNAIPKHVGIKTALNPKFPDLARLNIQIPVEQVQWPRTTLRKRYAIVNNFSAAGGNTTVLLEEPPMRSEPGADPRTAFTVAISAKSKVSLERNLECLLAYLGANPEVSMAHLSYTTMARRMHHNHRIAVHGTSRETVMRRLEEYMPGVKTQRPIPNMAPSVAFVFSGQGSFYIGIARQLYELHPGFQSQIRRLDEICLSHGFPSFIPAITKASTEAISDLEPILTHLTIVCVSIALCRLWETLGVKACVTVGASLGEFAALYAAGVLSASDAIYLVGKRALLLQTLCSANTHSMLAVRATMEQVDDALAGQPYEVACLNGATDVTLSGSVDEIGKMRLAIEAHGYRCTQLKIPFAFHSAQVDPLLDQYETIASGVTFKDPCIPLISPLLADCVFDGKTIDASYMRNATRRPVQFANALDAAREIDLVDSKTVWVEIGPHASYSSFVRGAMPEGTTVIPTLKRDEDNWHTFSSGMAQLHNLGLNLDWNAWHAPFEAPYLRLLDLPAYQWNAKNYWIQYDGDWMLSKNNSSKPSRQPSIPEELRTALIHHLVEESIGETCGEVVVRSDILQAEYLDAMYGHKMNSCAVATSSIHAEVVFTLAKYLYSRINPQSPISTTNINVTNMQVLHGLIARKSRSKPQWIQVRAQADLSTRSIHLSWHNVNDHGEASADSFVTAVGEYGDPNAWLTQWLPMTHLISSRIEVLHQLAHEGTASRLSRDMAYSLFGNLVDYADKYRGMQTVILHGMEATAQVTLAPDQPGKWTVGPHYIDSVAHLAGFILNGGNVLDPRRFFYVTPGWGSMRFARPLVPGGQYVSYVKMLPVHGQPGFYAGDVYVLQQGEIVGMVQGISFRTFPRLLLDKFFTPPDVKGGDAAQTAIDTITTTATTSMSTPAVAAAHHHPPSNQSIVDQGSLQSKASTGDSPTSDSSFAAAAFTPDSSAAGSSSSPAVGRAMALIAQETEIELHELVDETAFSSIGVDSLMSLVLAQRFATELDLEVRSSLFMDCPTIGDFKAWLNDYY</sequence>
<evidence type="ECO:0008006" key="13">
    <source>
        <dbReference type="Google" id="ProtNLM"/>
    </source>
</evidence>
<dbReference type="CDD" id="cd00833">
    <property type="entry name" value="PKS"/>
    <property type="match status" value="1"/>
</dbReference>
<dbReference type="InterPro" id="IPR032088">
    <property type="entry name" value="SAT"/>
</dbReference>
<evidence type="ECO:0000259" key="10">
    <source>
        <dbReference type="PROSITE" id="PS52019"/>
    </source>
</evidence>
<feature type="active site" description="Proton acceptor; for dehydratase activity" evidence="6">
    <location>
        <position position="1334"/>
    </location>
</feature>
<keyword evidence="4" id="KW-0808">Transferase</keyword>
<dbReference type="SUPFAM" id="SSF55048">
    <property type="entry name" value="Probable ACP-binding domain of malonyl-CoA ACP transacylase"/>
    <property type="match status" value="1"/>
</dbReference>
<comment type="pathway">
    <text evidence="1">Secondary metabolite biosynthesis.</text>
</comment>
<dbReference type="SUPFAM" id="SSF53901">
    <property type="entry name" value="Thiolase-like"/>
    <property type="match status" value="1"/>
</dbReference>
<dbReference type="Pfam" id="PF00550">
    <property type="entry name" value="PP-binding"/>
    <property type="match status" value="1"/>
</dbReference>
<dbReference type="NCBIfam" id="TIGR04532">
    <property type="entry name" value="PT_fungal_PKS"/>
    <property type="match status" value="1"/>
</dbReference>
<dbReference type="Gene3D" id="3.40.366.10">
    <property type="entry name" value="Malonyl-Coenzyme A Acyl Carrier Protein, domain 2"/>
    <property type="match status" value="2"/>
</dbReference>
<feature type="region of interest" description="N-terminal hotdog fold" evidence="6">
    <location>
        <begin position="1302"/>
        <end position="1441"/>
    </location>
</feature>